<protein>
    <submittedName>
        <fullName evidence="6">Uncharacterized protein</fullName>
    </submittedName>
</protein>
<dbReference type="GO" id="GO:0000139">
    <property type="term" value="C:Golgi membrane"/>
    <property type="evidence" value="ECO:0007669"/>
    <property type="project" value="UniProtKB-SubCell"/>
</dbReference>
<keyword evidence="3" id="KW-0812">Transmembrane</keyword>
<comment type="subcellular location">
    <subcellularLocation>
        <location evidence="1">Golgi apparatus membrane</location>
        <topology evidence="1">Single-pass membrane protein</topology>
    </subcellularLocation>
</comment>
<dbReference type="PANTHER" id="PTHR12791">
    <property type="entry name" value="GOLGI SNARE BET1-RELATED"/>
    <property type="match status" value="1"/>
</dbReference>
<evidence type="ECO:0000313" key="7">
    <source>
        <dbReference type="Proteomes" id="UP000796880"/>
    </source>
</evidence>
<evidence type="ECO:0000256" key="3">
    <source>
        <dbReference type="ARBA" id="ARBA00022692"/>
    </source>
</evidence>
<dbReference type="CDD" id="cd15841">
    <property type="entry name" value="SNARE_Qc"/>
    <property type="match status" value="1"/>
</dbReference>
<keyword evidence="7" id="KW-1185">Reference proteome</keyword>
<dbReference type="SUPFAM" id="SSF58038">
    <property type="entry name" value="SNARE fusion complex"/>
    <property type="match status" value="1"/>
</dbReference>
<evidence type="ECO:0000313" key="6">
    <source>
        <dbReference type="EMBL" id="KAF3439229.1"/>
    </source>
</evidence>
<comment type="caution">
    <text evidence="6">The sequence shown here is derived from an EMBL/GenBank/DDBJ whole genome shotgun (WGS) entry which is preliminary data.</text>
</comment>
<dbReference type="AlphaFoldDB" id="A0A8K0E3U3"/>
<dbReference type="Gene3D" id="1.20.5.110">
    <property type="match status" value="1"/>
</dbReference>
<reference evidence="6" key="1">
    <citation type="submission" date="2020-03" db="EMBL/GenBank/DDBJ databases">
        <title>A high-quality chromosome-level genome assembly of a woody plant with both climbing and erect habits, Rhamnella rubrinervis.</title>
        <authorList>
            <person name="Lu Z."/>
            <person name="Yang Y."/>
            <person name="Zhu X."/>
            <person name="Sun Y."/>
        </authorList>
    </citation>
    <scope>NUCLEOTIDE SEQUENCE</scope>
    <source>
        <strain evidence="6">BYM</strain>
        <tissue evidence="6">Leaf</tissue>
    </source>
</reference>
<dbReference type="EMBL" id="VOIH02000008">
    <property type="protein sequence ID" value="KAF3439229.1"/>
    <property type="molecule type" value="Genomic_DNA"/>
</dbReference>
<keyword evidence="5" id="KW-0472">Membrane</keyword>
<dbReference type="Proteomes" id="UP000796880">
    <property type="component" value="Unassembled WGS sequence"/>
</dbReference>
<evidence type="ECO:0000256" key="4">
    <source>
        <dbReference type="ARBA" id="ARBA00022989"/>
    </source>
</evidence>
<gene>
    <name evidence="6" type="ORF">FNV43_RR17504</name>
</gene>
<organism evidence="6 7">
    <name type="scientific">Rhamnella rubrinervis</name>
    <dbReference type="NCBI Taxonomy" id="2594499"/>
    <lineage>
        <taxon>Eukaryota</taxon>
        <taxon>Viridiplantae</taxon>
        <taxon>Streptophyta</taxon>
        <taxon>Embryophyta</taxon>
        <taxon>Tracheophyta</taxon>
        <taxon>Spermatophyta</taxon>
        <taxon>Magnoliopsida</taxon>
        <taxon>eudicotyledons</taxon>
        <taxon>Gunneridae</taxon>
        <taxon>Pentapetalae</taxon>
        <taxon>rosids</taxon>
        <taxon>fabids</taxon>
        <taxon>Rosales</taxon>
        <taxon>Rhamnaceae</taxon>
        <taxon>rhamnoid group</taxon>
        <taxon>Rhamneae</taxon>
        <taxon>Rhamnella</taxon>
    </lineage>
</organism>
<evidence type="ECO:0000256" key="1">
    <source>
        <dbReference type="ARBA" id="ARBA00004194"/>
    </source>
</evidence>
<keyword evidence="4" id="KW-1133">Transmembrane helix</keyword>
<evidence type="ECO:0000256" key="5">
    <source>
        <dbReference type="ARBA" id="ARBA00023136"/>
    </source>
</evidence>
<evidence type="ECO:0000256" key="2">
    <source>
        <dbReference type="ARBA" id="ARBA00022448"/>
    </source>
</evidence>
<sequence length="136" mass="15279">MDNVNIFNFFFYAVKLRVPNKLTTASGKFTPPMGITHAMLLKSAFLSNSHELLVNNFQSLNEGLSARPLATSDEIQLRIDPLQGDLDDQLTGLHSQVRRLKSVAQEIEAETRVQNDIISDLVSLLLGFWVQGYEMN</sequence>
<keyword evidence="2" id="KW-0813">Transport</keyword>
<accession>A0A8K0E3U3</accession>
<proteinExistence type="predicted"/>
<name>A0A8K0E3U3_9ROSA</name>